<feature type="compositionally biased region" description="Polar residues" evidence="1">
    <location>
        <begin position="367"/>
        <end position="378"/>
    </location>
</feature>
<evidence type="ECO:0000256" key="1">
    <source>
        <dbReference type="SAM" id="MobiDB-lite"/>
    </source>
</evidence>
<keyword evidence="3" id="KW-1185">Reference proteome</keyword>
<organism evidence="2 3">
    <name type="scientific">Moesziomyces aphidis</name>
    <name type="common">Pseudozyma aphidis</name>
    <dbReference type="NCBI Taxonomy" id="84754"/>
    <lineage>
        <taxon>Eukaryota</taxon>
        <taxon>Fungi</taxon>
        <taxon>Dikarya</taxon>
        <taxon>Basidiomycota</taxon>
        <taxon>Ustilaginomycotina</taxon>
        <taxon>Ustilaginomycetes</taxon>
        <taxon>Ustilaginales</taxon>
        <taxon>Ustilaginaceae</taxon>
        <taxon>Moesziomyces</taxon>
    </lineage>
</organism>
<feature type="compositionally biased region" description="Basic and acidic residues" evidence="1">
    <location>
        <begin position="1022"/>
        <end position="1044"/>
    </location>
</feature>
<feature type="compositionally biased region" description="Polar residues" evidence="1">
    <location>
        <begin position="269"/>
        <end position="290"/>
    </location>
</feature>
<dbReference type="AlphaFoldDB" id="W3VQ49"/>
<comment type="caution">
    <text evidence="2">The sequence shown here is derived from an EMBL/GenBank/DDBJ whole genome shotgun (WGS) entry which is preliminary data.</text>
</comment>
<reference evidence="2 3" key="1">
    <citation type="journal article" date="2014" name="Genome Announc.">
        <title>Genome sequence of the basidiomycetous fungus Pseudozyma aphidis DSM70725, an efficient producer of biosurfactant mannosylerythritol lipids.</title>
        <authorList>
            <person name="Lorenz S."/>
            <person name="Guenther M."/>
            <person name="Grumaz C."/>
            <person name="Rupp S."/>
            <person name="Zibek S."/>
            <person name="Sohn K."/>
        </authorList>
    </citation>
    <scope>NUCLEOTIDE SEQUENCE [LARGE SCALE GENOMIC DNA]</scope>
    <source>
        <strain evidence="3">ATCC 32657 / CBS 517.83 / DSM 70725 / JCM 10318 / NBRC 10182 / NRRL Y-7954 / St-0401</strain>
    </source>
</reference>
<accession>W3VQ49</accession>
<dbReference type="OrthoDB" id="2556318at2759"/>
<feature type="compositionally biased region" description="Polar residues" evidence="1">
    <location>
        <begin position="440"/>
        <end position="451"/>
    </location>
</feature>
<dbReference type="EMBL" id="AWNI01000008">
    <property type="protein sequence ID" value="ETS63689.1"/>
    <property type="molecule type" value="Genomic_DNA"/>
</dbReference>
<name>W3VQ49_MOEAP</name>
<proteinExistence type="predicted"/>
<dbReference type="HOGENOM" id="CLU_294956_0_0_1"/>
<sequence>MSYDTSTQSFNAVDQICPEPAFLPYSDFAAADKYLSERAKSEDHRYISCGGRIRHLSKVCRNGVQQADEVSAIVWKELRRCLHFDSPPRVLPRHLSITKDTDQTDQVNATSFLSLGQLLLAIAAGLGSPADEGNMAFEHPENDAFAGACGKRRSRDVLAGRDSWISVLDSASTLGTFAIDVLAASEVQPPKKTPQASEFPPPPPRPSVIPAHEACTKEATGAKTIPARPRKASARNNNVALPASEPERRQENGSRKELTAAHTGGRVTLEQTQRPALSPGLPNSYQNNGRTDPPLDADLAVTLEESQLRPALTVGLGSFGAPKAGEGTIKSRKSDVDQWRQPPRMVPSPALHIEMLKDVPWPRVTSPPFQTRPTTNAPAHSRTQSAQTTTTTSSHFSRGSSVTFPTTAPSSQESCINVAGSPAEKAQRGATGSRRGFGTVSGSISDTSLTNKLSGEFHKGEKEQHDGSRHIRAQSGSRSIVVTVEQSYSYQILEPVSKCEAIMLPRPRLRSRSMEARSAAVVTAIHAAPERVWHRDRRPSVGQAAFLTTRTAPIGTSGRVVHFSRSKSIAPPPSKPESDIRLKLHASMPPPVPPKDHLSMHASTKPLPPIPTPYPWKVTFSVDRERAESLELLEAAEILELNRQLDAERQAWRHQHSSSIGSHGSPFFDRLNPCLLDPSDAGVATTLTNRRVRRAKSDLRRPSEGSVKVERLWNPDGRDSTFLVAQPQQPNIYTSRRMSASSPALVQGQDERQVQRHGLLRQFATGLSTMVKRGNALERRSKMPDTGFTFPKHNDGGLGPKAASTSQLIGLHAFGKERRIIVEEPIVIGRSSVPVHAEAARIADGARAKAHADLTTQASSVACGRAVEGHLATKLQVCNANSQSGNDTHKKDLRRAEARDVWFDASQNINVTAQPALRTSAAIGALGSGHVEYSVSQEERDQLELDRAIAQLEAEDRATELDAPAASKTSCSTSECSCQMCRRSASKIARQAGQSDSATASWLNEPVQRLAPADRTLSSPYEEIKGDATRECGPSEHKLKRSDTENSNLSGDAHGEFRIWEANTVDVDSLFFRPPPKRTPTD</sequence>
<evidence type="ECO:0000313" key="2">
    <source>
        <dbReference type="EMBL" id="ETS63689.1"/>
    </source>
</evidence>
<evidence type="ECO:0000313" key="3">
    <source>
        <dbReference type="Proteomes" id="UP000019462"/>
    </source>
</evidence>
<feature type="region of interest" description="Disordered" evidence="1">
    <location>
        <begin position="363"/>
        <end position="451"/>
    </location>
</feature>
<feature type="compositionally biased region" description="Polar residues" evidence="1">
    <location>
        <begin position="405"/>
        <end position="415"/>
    </location>
</feature>
<feature type="region of interest" description="Disordered" evidence="1">
    <location>
        <begin position="323"/>
        <end position="345"/>
    </location>
</feature>
<dbReference type="Proteomes" id="UP000019462">
    <property type="component" value="Unassembled WGS sequence"/>
</dbReference>
<gene>
    <name evidence="2" type="ORF">PaG_01995</name>
</gene>
<feature type="compositionally biased region" description="Basic and acidic residues" evidence="1">
    <location>
        <begin position="245"/>
        <end position="259"/>
    </location>
</feature>
<feature type="region of interest" description="Disordered" evidence="1">
    <location>
        <begin position="1013"/>
        <end position="1052"/>
    </location>
</feature>
<protein>
    <submittedName>
        <fullName evidence="2">Uncharacterized protein</fullName>
    </submittedName>
</protein>
<feature type="region of interest" description="Disordered" evidence="1">
    <location>
        <begin position="188"/>
        <end position="296"/>
    </location>
</feature>
<feature type="compositionally biased region" description="Low complexity" evidence="1">
    <location>
        <begin position="379"/>
        <end position="404"/>
    </location>
</feature>